<organism evidence="6 7">
    <name type="scientific">Pinctada imbricata</name>
    <name type="common">Atlantic pearl-oyster</name>
    <name type="synonym">Pinctada martensii</name>
    <dbReference type="NCBI Taxonomy" id="66713"/>
    <lineage>
        <taxon>Eukaryota</taxon>
        <taxon>Metazoa</taxon>
        <taxon>Spiralia</taxon>
        <taxon>Lophotrochozoa</taxon>
        <taxon>Mollusca</taxon>
        <taxon>Bivalvia</taxon>
        <taxon>Autobranchia</taxon>
        <taxon>Pteriomorphia</taxon>
        <taxon>Pterioida</taxon>
        <taxon>Pterioidea</taxon>
        <taxon>Pteriidae</taxon>
        <taxon>Pinctada</taxon>
    </lineage>
</organism>
<feature type="domain" description="N-acetyltransferase" evidence="5">
    <location>
        <begin position="34"/>
        <end position="177"/>
    </location>
</feature>
<evidence type="ECO:0000256" key="2">
    <source>
        <dbReference type="ARBA" id="ARBA00022679"/>
    </source>
</evidence>
<dbReference type="AlphaFoldDB" id="A0AA88XT48"/>
<comment type="caution">
    <text evidence="6">The sequence shown here is derived from an EMBL/GenBank/DDBJ whole genome shotgun (WGS) entry which is preliminary data.</text>
</comment>
<keyword evidence="3" id="KW-0012">Acyltransferase</keyword>
<dbReference type="Pfam" id="PF13302">
    <property type="entry name" value="Acetyltransf_3"/>
    <property type="match status" value="1"/>
</dbReference>
<sequence>MKQNENVKINGEKAVLIPYEAHHVPKYHEWMKSEELQELTASEPLSLDQEYEMQKSWRDDENKCTYIVAEKKKYLHENSDSEIKAMVGDVNLFFNEQEDKSTAEIEIMIAEKDARGKGMGKEALLLMMRYGFEDLMVQRYTAKIGYSNHPSLAMFQKLGFVEVHDWLRDIQYCIPANKKNLVSLKCMKMACKINKKTKLSK</sequence>
<proteinExistence type="inferred from homology"/>
<keyword evidence="2" id="KW-0808">Transferase</keyword>
<dbReference type="InterPro" id="IPR000182">
    <property type="entry name" value="GNAT_dom"/>
</dbReference>
<dbReference type="EMBL" id="VSWD01000010">
    <property type="protein sequence ID" value="KAK3091244.1"/>
    <property type="molecule type" value="Genomic_DNA"/>
</dbReference>
<evidence type="ECO:0000256" key="3">
    <source>
        <dbReference type="ARBA" id="ARBA00023315"/>
    </source>
</evidence>
<gene>
    <name evidence="6" type="ORF">FSP39_018227</name>
</gene>
<dbReference type="InterPro" id="IPR039135">
    <property type="entry name" value="NAT9-like"/>
</dbReference>
<dbReference type="PANTHER" id="PTHR13256:SF16">
    <property type="entry name" value="ALPHA_BETA-TUBULIN-N-ACETYLTRANSFERASE 9"/>
    <property type="match status" value="1"/>
</dbReference>
<dbReference type="SUPFAM" id="SSF55729">
    <property type="entry name" value="Acyl-CoA N-acyltransferases (Nat)"/>
    <property type="match status" value="1"/>
</dbReference>
<dbReference type="PANTHER" id="PTHR13256">
    <property type="entry name" value="N-ACETYLTRANSFERASE 9"/>
    <property type="match status" value="1"/>
</dbReference>
<dbReference type="Proteomes" id="UP001186944">
    <property type="component" value="Unassembled WGS sequence"/>
</dbReference>
<evidence type="ECO:0000313" key="7">
    <source>
        <dbReference type="Proteomes" id="UP001186944"/>
    </source>
</evidence>
<evidence type="ECO:0000313" key="6">
    <source>
        <dbReference type="EMBL" id="KAK3091244.1"/>
    </source>
</evidence>
<dbReference type="PROSITE" id="PS51186">
    <property type="entry name" value="GNAT"/>
    <property type="match status" value="1"/>
</dbReference>
<protein>
    <recommendedName>
        <fullName evidence="4">N-acetyltransferase 9-like protein</fullName>
    </recommendedName>
</protein>
<comment type="similarity">
    <text evidence="1">Belongs to the acetyltransferase family. GNAT subfamily.</text>
</comment>
<dbReference type="GO" id="GO:0008080">
    <property type="term" value="F:N-acetyltransferase activity"/>
    <property type="evidence" value="ECO:0007669"/>
    <property type="project" value="InterPro"/>
</dbReference>
<evidence type="ECO:0000259" key="5">
    <source>
        <dbReference type="PROSITE" id="PS51186"/>
    </source>
</evidence>
<dbReference type="InterPro" id="IPR016181">
    <property type="entry name" value="Acyl_CoA_acyltransferase"/>
</dbReference>
<evidence type="ECO:0000256" key="4">
    <source>
        <dbReference type="ARBA" id="ARBA00069551"/>
    </source>
</evidence>
<name>A0AA88XT48_PINIB</name>
<keyword evidence="7" id="KW-1185">Reference proteome</keyword>
<evidence type="ECO:0000256" key="1">
    <source>
        <dbReference type="ARBA" id="ARBA00009342"/>
    </source>
</evidence>
<reference evidence="6" key="1">
    <citation type="submission" date="2019-08" db="EMBL/GenBank/DDBJ databases">
        <title>The improved chromosome-level genome for the pearl oyster Pinctada fucata martensii using PacBio sequencing and Hi-C.</title>
        <authorList>
            <person name="Zheng Z."/>
        </authorList>
    </citation>
    <scope>NUCLEOTIDE SEQUENCE</scope>
    <source>
        <strain evidence="6">ZZ-2019</strain>
        <tissue evidence="6">Adductor muscle</tissue>
    </source>
</reference>
<dbReference type="FunFam" id="3.40.630.30:FF:000248">
    <property type="entry name" value="N-acetyltransferase 9-like protein"/>
    <property type="match status" value="1"/>
</dbReference>
<dbReference type="Gene3D" id="3.40.630.30">
    <property type="match status" value="1"/>
</dbReference>
<accession>A0AA88XT48</accession>